<evidence type="ECO:0000256" key="2">
    <source>
        <dbReference type="ARBA" id="ARBA00022598"/>
    </source>
</evidence>
<dbReference type="Gene3D" id="3.40.50.12780">
    <property type="entry name" value="N-terminal domain of ligase-like"/>
    <property type="match status" value="1"/>
</dbReference>
<evidence type="ECO:0000313" key="8">
    <source>
        <dbReference type="EMBL" id="VAW37106.1"/>
    </source>
</evidence>
<dbReference type="InterPro" id="IPR045851">
    <property type="entry name" value="AMP-bd_C_sf"/>
</dbReference>
<dbReference type="InterPro" id="IPR020845">
    <property type="entry name" value="AMP-binding_CS"/>
</dbReference>
<dbReference type="Pfam" id="PF00501">
    <property type="entry name" value="AMP-binding"/>
    <property type="match status" value="1"/>
</dbReference>
<dbReference type="GO" id="GO:0005524">
    <property type="term" value="F:ATP binding"/>
    <property type="evidence" value="ECO:0007669"/>
    <property type="project" value="UniProtKB-KW"/>
</dbReference>
<dbReference type="AlphaFoldDB" id="A0A3B0VXW4"/>
<dbReference type="SUPFAM" id="SSF56801">
    <property type="entry name" value="Acetyl-CoA synthetase-like"/>
    <property type="match status" value="1"/>
</dbReference>
<gene>
    <name evidence="8" type="ORF">MNBD_GAMMA01-1810</name>
</gene>
<evidence type="ECO:0000259" key="6">
    <source>
        <dbReference type="Pfam" id="PF13193"/>
    </source>
</evidence>
<keyword evidence="4" id="KW-0067">ATP-binding</keyword>
<keyword evidence="3" id="KW-0547">Nucleotide-binding</keyword>
<protein>
    <submittedName>
        <fullName evidence="8">Acetoacetyl-CoA synthetase</fullName>
        <ecNumber evidence="8">6.2.1.16</ecNumber>
    </submittedName>
</protein>
<dbReference type="Gene3D" id="3.30.300.30">
    <property type="match status" value="1"/>
</dbReference>
<dbReference type="InterPro" id="IPR042099">
    <property type="entry name" value="ANL_N_sf"/>
</dbReference>
<proteinExistence type="inferred from homology"/>
<dbReference type="Pfam" id="PF13193">
    <property type="entry name" value="AMP-binding_C"/>
    <property type="match status" value="1"/>
</dbReference>
<dbReference type="GO" id="GO:0030729">
    <property type="term" value="F:acetoacetate-CoA ligase activity"/>
    <property type="evidence" value="ECO:0007669"/>
    <property type="project" value="UniProtKB-EC"/>
</dbReference>
<reference evidence="8" key="1">
    <citation type="submission" date="2018-06" db="EMBL/GenBank/DDBJ databases">
        <authorList>
            <person name="Zhirakovskaya E."/>
        </authorList>
    </citation>
    <scope>NUCLEOTIDE SEQUENCE</scope>
</reference>
<feature type="domain" description="Acetyl-coenzyme A synthetase N-terminal" evidence="7">
    <location>
        <begin position="37"/>
        <end position="93"/>
    </location>
</feature>
<dbReference type="InterPro" id="IPR005914">
    <property type="entry name" value="Acac_CoA_synth"/>
</dbReference>
<dbReference type="NCBIfam" id="NF002937">
    <property type="entry name" value="PRK03584.1"/>
    <property type="match status" value="1"/>
</dbReference>
<comment type="similarity">
    <text evidence="1">Belongs to the ATP-dependent AMP-binding enzyme family.</text>
</comment>
<accession>A0A3B0VXW4</accession>
<keyword evidence="2 8" id="KW-0436">Ligase</keyword>
<evidence type="ECO:0000256" key="1">
    <source>
        <dbReference type="ARBA" id="ARBA00006432"/>
    </source>
</evidence>
<evidence type="ECO:0000256" key="3">
    <source>
        <dbReference type="ARBA" id="ARBA00022741"/>
    </source>
</evidence>
<dbReference type="CDD" id="cd05943">
    <property type="entry name" value="AACS"/>
    <property type="match status" value="1"/>
</dbReference>
<dbReference type="InterPro" id="IPR000873">
    <property type="entry name" value="AMP-dep_synth/lig_dom"/>
</dbReference>
<feature type="domain" description="AMP-dependent synthetase/ligase" evidence="5">
    <location>
        <begin position="100"/>
        <end position="463"/>
    </location>
</feature>
<dbReference type="GO" id="GO:0006629">
    <property type="term" value="P:lipid metabolic process"/>
    <property type="evidence" value="ECO:0007669"/>
    <property type="project" value="InterPro"/>
</dbReference>
<sequence length="647" mass="72744">MSKQPIWKPSQSGIDNLNITKFQHYINQKFAMNINDYQQLHRFSINETAKFWQSVVDFCEIDFIQPATSVVTYGEHMLDSRWFINGKLNYAQNILKYNNTKTAIEFENENGVYSSITYNQLYTKVAKLQYFLKQQGIVKGDIVAGFLPNIIETIIAMLATTSIGAVWTSTSPDFGFEGVVDRFGQVEAKILFTTDGYFYNGKTHDCIEKVRVVASQIASIKQVVVIPFANTNWHNCDFITWNEALNNDKEKVVFEPVDFSHPLYILYSSGTTGKPKCIVHGTGGILLQHKKELVLHSDVNIDDKLFYFTTCGWMMWNWMVSTLSTGATLVLYDGSPFYPDGNRLLDIVDKYKVTHFGTSAKWISAIEKADIIPNKGREFAQLRTILSTGSPLMPENYDYVYSQWKTDVCLSSISGGTDICSCFALGNPALPVYKGELQCLGLAMEVAILNDAGLAVFNEMGELSCLNAFPAMPVSFWNDEDNKKYKSAYFEKFTNIWCHGDLAKITTHNGLTIYGRSDATLNPGGVRIGTAEIYRQVDNMPEVTESIAIGQDWDNDVRVVLFVVLQDNLTLDDILITKIKTTIRTNTTPRHVPAKIIQVTAVPKTLSGKLVEIAVRNIIHNRPVTNTDALSNPEALEQYKNLSELTT</sequence>
<dbReference type="Pfam" id="PF16177">
    <property type="entry name" value="ACAS_N"/>
    <property type="match status" value="1"/>
</dbReference>
<feature type="domain" description="AMP-binding enzyme C-terminal" evidence="6">
    <location>
        <begin position="539"/>
        <end position="609"/>
    </location>
</feature>
<evidence type="ECO:0000256" key="4">
    <source>
        <dbReference type="ARBA" id="ARBA00022840"/>
    </source>
</evidence>
<dbReference type="EC" id="6.2.1.16" evidence="8"/>
<organism evidence="8">
    <name type="scientific">hydrothermal vent metagenome</name>
    <dbReference type="NCBI Taxonomy" id="652676"/>
    <lineage>
        <taxon>unclassified sequences</taxon>
        <taxon>metagenomes</taxon>
        <taxon>ecological metagenomes</taxon>
    </lineage>
</organism>
<dbReference type="NCBIfam" id="TIGR01217">
    <property type="entry name" value="ac_ac_CoA_syn"/>
    <property type="match status" value="1"/>
</dbReference>
<dbReference type="PANTHER" id="PTHR42921:SF1">
    <property type="entry name" value="ACETOACETYL-COA SYNTHETASE"/>
    <property type="match status" value="1"/>
</dbReference>
<dbReference type="InterPro" id="IPR032387">
    <property type="entry name" value="ACAS_N"/>
</dbReference>
<dbReference type="PANTHER" id="PTHR42921">
    <property type="entry name" value="ACETOACETYL-COA SYNTHETASE"/>
    <property type="match status" value="1"/>
</dbReference>
<evidence type="ECO:0000259" key="5">
    <source>
        <dbReference type="Pfam" id="PF00501"/>
    </source>
</evidence>
<evidence type="ECO:0000259" key="7">
    <source>
        <dbReference type="Pfam" id="PF16177"/>
    </source>
</evidence>
<name>A0A3B0VXW4_9ZZZZ</name>
<dbReference type="InterPro" id="IPR025110">
    <property type="entry name" value="AMP-bd_C"/>
</dbReference>
<dbReference type="PROSITE" id="PS00455">
    <property type="entry name" value="AMP_BINDING"/>
    <property type="match status" value="1"/>
</dbReference>
<dbReference type="EMBL" id="UOEW01000159">
    <property type="protein sequence ID" value="VAW37106.1"/>
    <property type="molecule type" value="Genomic_DNA"/>
</dbReference>